<dbReference type="EMBL" id="JBBPBN010000059">
    <property type="protein sequence ID" value="KAK8988215.1"/>
    <property type="molecule type" value="Genomic_DNA"/>
</dbReference>
<comment type="subcellular location">
    <subcellularLocation>
        <location evidence="1">Secreted</location>
        <location evidence="1">Cell wall</location>
    </subcellularLocation>
</comment>
<name>A0ABR2PJ43_9ROSI</name>
<reference evidence="10 11" key="1">
    <citation type="journal article" date="2024" name="G3 (Bethesda)">
        <title>Genome assembly of Hibiscus sabdariffa L. provides insights into metabolisms of medicinal natural products.</title>
        <authorList>
            <person name="Kim T."/>
        </authorList>
    </citation>
    <scope>NUCLEOTIDE SEQUENCE [LARGE SCALE GENOMIC DNA]</scope>
    <source>
        <strain evidence="10">TK-2024</strain>
        <tissue evidence="10">Old leaves</tissue>
    </source>
</reference>
<dbReference type="Gene3D" id="2.160.20.10">
    <property type="entry name" value="Single-stranded right-handed beta-helix, Pectin lyase-like"/>
    <property type="match status" value="2"/>
</dbReference>
<evidence type="ECO:0000256" key="3">
    <source>
        <dbReference type="ARBA" id="ARBA00022512"/>
    </source>
</evidence>
<keyword evidence="4" id="KW-0964">Secreted</keyword>
<dbReference type="PANTHER" id="PTHR31375">
    <property type="match status" value="1"/>
</dbReference>
<accession>A0ABR2PJ43</accession>
<evidence type="ECO:0000256" key="5">
    <source>
        <dbReference type="ARBA" id="ARBA00022801"/>
    </source>
</evidence>
<dbReference type="InterPro" id="IPR012334">
    <property type="entry name" value="Pectin_lyas_fold"/>
</dbReference>
<evidence type="ECO:0000256" key="4">
    <source>
        <dbReference type="ARBA" id="ARBA00022525"/>
    </source>
</evidence>
<keyword evidence="6 8" id="KW-0326">Glycosidase</keyword>
<dbReference type="InterPro" id="IPR000743">
    <property type="entry name" value="Glyco_hydro_28"/>
</dbReference>
<protein>
    <submittedName>
        <fullName evidence="10">Uncharacterized protein</fullName>
    </submittedName>
</protein>
<dbReference type="Proteomes" id="UP001396334">
    <property type="component" value="Unassembled WGS sequence"/>
</dbReference>
<organism evidence="10 11">
    <name type="scientific">Hibiscus sabdariffa</name>
    <name type="common">roselle</name>
    <dbReference type="NCBI Taxonomy" id="183260"/>
    <lineage>
        <taxon>Eukaryota</taxon>
        <taxon>Viridiplantae</taxon>
        <taxon>Streptophyta</taxon>
        <taxon>Embryophyta</taxon>
        <taxon>Tracheophyta</taxon>
        <taxon>Spermatophyta</taxon>
        <taxon>Magnoliopsida</taxon>
        <taxon>eudicotyledons</taxon>
        <taxon>Gunneridae</taxon>
        <taxon>Pentapetalae</taxon>
        <taxon>rosids</taxon>
        <taxon>malvids</taxon>
        <taxon>Malvales</taxon>
        <taxon>Malvaceae</taxon>
        <taxon>Malvoideae</taxon>
        <taxon>Hibiscus</taxon>
    </lineage>
</organism>
<keyword evidence="9" id="KW-0732">Signal</keyword>
<evidence type="ECO:0000256" key="7">
    <source>
        <dbReference type="ARBA" id="ARBA00023316"/>
    </source>
</evidence>
<comment type="similarity">
    <text evidence="2 8">Belongs to the glycosyl hydrolase 28 family.</text>
</comment>
<keyword evidence="7" id="KW-0961">Cell wall biogenesis/degradation</keyword>
<evidence type="ECO:0000256" key="6">
    <source>
        <dbReference type="ARBA" id="ARBA00023295"/>
    </source>
</evidence>
<evidence type="ECO:0000256" key="2">
    <source>
        <dbReference type="ARBA" id="ARBA00008834"/>
    </source>
</evidence>
<evidence type="ECO:0000313" key="11">
    <source>
        <dbReference type="Proteomes" id="UP001396334"/>
    </source>
</evidence>
<evidence type="ECO:0000313" key="10">
    <source>
        <dbReference type="EMBL" id="KAK8988215.1"/>
    </source>
</evidence>
<feature type="chain" id="PRO_5045830835" evidence="9">
    <location>
        <begin position="21"/>
        <end position="378"/>
    </location>
</feature>
<evidence type="ECO:0000256" key="9">
    <source>
        <dbReference type="SAM" id="SignalP"/>
    </source>
</evidence>
<sequence>MVAFAIVIILCLAPIHGCHCKGLFNATVALRTAKDAANGVVRPDVKAFNVLEHGAKPDGKTDSSINFRRTFEAACNFNGNAMMVIPSGVFLIGPVLFSGPCFNPSLLIIQVNGTVKAQPNVANYRGGGKDDIDWITFQAIHGLILTGHGTFHGQGSKAWNDCSKKSNCVRLPATLKFIKVTHGIIRGIKSIDPKGFHIMISMSRNFRIFKISLQQSWLPWSLFMFDHSIGSLGHYDDEADVSRITVKNCSLRETDNGVRIKTYKTNSPSKASGIIFQDLIMTRVRNPIIIDQEYGNKKHSRSSKVRISDVHYINIRGTSTSKVAVDLLCSSSNPCKGIHIDNVNLQYAGPHNDNLPFSSNCRNAKVTYHGFQSPPPCR</sequence>
<dbReference type="Pfam" id="PF00295">
    <property type="entry name" value="Glyco_hydro_28"/>
    <property type="match status" value="2"/>
</dbReference>
<keyword evidence="5 8" id="KW-0378">Hydrolase</keyword>
<keyword evidence="11" id="KW-1185">Reference proteome</keyword>
<gene>
    <name evidence="10" type="ORF">V6N11_065811</name>
</gene>
<dbReference type="SUPFAM" id="SSF51126">
    <property type="entry name" value="Pectin lyase-like"/>
    <property type="match status" value="1"/>
</dbReference>
<dbReference type="InterPro" id="IPR011050">
    <property type="entry name" value="Pectin_lyase_fold/virulence"/>
</dbReference>
<proteinExistence type="inferred from homology"/>
<keyword evidence="3" id="KW-0134">Cell wall</keyword>
<evidence type="ECO:0000256" key="8">
    <source>
        <dbReference type="RuleBase" id="RU361169"/>
    </source>
</evidence>
<comment type="caution">
    <text evidence="10">The sequence shown here is derived from an EMBL/GenBank/DDBJ whole genome shotgun (WGS) entry which is preliminary data.</text>
</comment>
<feature type="signal peptide" evidence="9">
    <location>
        <begin position="1"/>
        <end position="20"/>
    </location>
</feature>
<evidence type="ECO:0000256" key="1">
    <source>
        <dbReference type="ARBA" id="ARBA00004191"/>
    </source>
</evidence>